<keyword evidence="4" id="KW-1185">Reference proteome</keyword>
<accession>A0A1Q6DTD8</accession>
<dbReference type="InParanoid" id="A0A1Q6DTD8"/>
<dbReference type="Pfam" id="PF13938">
    <property type="entry name" value="DUF4213"/>
    <property type="match status" value="1"/>
</dbReference>
<dbReference type="Pfam" id="PF04016">
    <property type="entry name" value="DUF364"/>
    <property type="match status" value="1"/>
</dbReference>
<dbReference type="Gene3D" id="3.30.390.100">
    <property type="match status" value="1"/>
</dbReference>
<dbReference type="Gene3D" id="3.40.50.11590">
    <property type="match status" value="1"/>
</dbReference>
<feature type="domain" description="DUF4213" evidence="2">
    <location>
        <begin position="10"/>
        <end position="93"/>
    </location>
</feature>
<protein>
    <submittedName>
        <fullName evidence="3">Protein containing DUF4213 and DUF364 domain</fullName>
    </submittedName>
</protein>
<dbReference type="SUPFAM" id="SSF159713">
    <property type="entry name" value="Dhaf3308-like"/>
    <property type="match status" value="1"/>
</dbReference>
<dbReference type="STRING" id="1903181.BTN85_0087"/>
<evidence type="ECO:0000313" key="4">
    <source>
        <dbReference type="Proteomes" id="UP000185744"/>
    </source>
</evidence>
<name>A0A1Q6DTD8_METT1</name>
<dbReference type="InterPro" id="IPR007161">
    <property type="entry name" value="DUF364"/>
</dbReference>
<dbReference type="Proteomes" id="UP000185744">
    <property type="component" value="Unassembled WGS sequence"/>
</dbReference>
<sequence>MEMISDILLEEVKERLRGTKIRDLRIGISYTGILLDSGEMGVSYSFAEEKGSCCDVVEDAGDFLGKDAVEVAKLINQPSAIVSSLGMAAMNAVFNQGRGEKGDLLDFLGIRKNESVGMVGDFRPVISKIDQDIELFVFERNSNGPNTYPDYAAERILPEVDLAIISGTTILNNTLDHLLDLCQSARKIALLGPTTPMAPEAFVDKNVDILAGSMIKNEKNALEVISQGGGTHALHDSIEKYNIIIS</sequence>
<gene>
    <name evidence="3" type="ORF">BTN85_0087</name>
</gene>
<feature type="domain" description="Putative heavy-metal chelation" evidence="1">
    <location>
        <begin position="103"/>
        <end position="242"/>
    </location>
</feature>
<evidence type="ECO:0000313" key="3">
    <source>
        <dbReference type="EMBL" id="OKY77619.1"/>
    </source>
</evidence>
<comment type="caution">
    <text evidence="3">The sequence shown here is derived from an EMBL/GenBank/DDBJ whole genome shotgun (WGS) entry which is preliminary data.</text>
</comment>
<dbReference type="InterPro" id="IPR025251">
    <property type="entry name" value="DUF4213"/>
</dbReference>
<dbReference type="AlphaFoldDB" id="A0A1Q6DTD8"/>
<reference evidence="3" key="1">
    <citation type="submission" date="2016-12" db="EMBL/GenBank/DDBJ databases">
        <title>Discovery of methanogenic haloarchaea.</title>
        <authorList>
            <person name="Sorokin D.Y."/>
            <person name="Makarova K.S."/>
            <person name="Abbas B."/>
            <person name="Ferrer M."/>
            <person name="Golyshin P.N."/>
        </authorList>
    </citation>
    <scope>NUCLEOTIDE SEQUENCE [LARGE SCALE GENOMIC DNA]</scope>
    <source>
        <strain evidence="3">HMET1</strain>
    </source>
</reference>
<dbReference type="EMBL" id="MSDW01000001">
    <property type="protein sequence ID" value="OKY77619.1"/>
    <property type="molecule type" value="Genomic_DNA"/>
</dbReference>
<organism evidence="3 4">
    <name type="scientific">Methanohalarchaeum thermophilum</name>
    <dbReference type="NCBI Taxonomy" id="1903181"/>
    <lineage>
        <taxon>Archaea</taxon>
        <taxon>Methanobacteriati</taxon>
        <taxon>Methanobacteriota</taxon>
        <taxon>Methanonatronarchaeia</taxon>
        <taxon>Methanonatronarchaeales</taxon>
        <taxon>Methanonatronarchaeaceae</taxon>
        <taxon>Candidatus Methanohalarchaeum</taxon>
    </lineage>
</organism>
<evidence type="ECO:0000259" key="1">
    <source>
        <dbReference type="Pfam" id="PF04016"/>
    </source>
</evidence>
<proteinExistence type="predicted"/>
<evidence type="ECO:0000259" key="2">
    <source>
        <dbReference type="Pfam" id="PF13938"/>
    </source>
</evidence>